<evidence type="ECO:0000313" key="4">
    <source>
        <dbReference type="Proteomes" id="UP000241890"/>
    </source>
</evidence>
<dbReference type="GO" id="GO:0045116">
    <property type="term" value="P:protein neddylation"/>
    <property type="evidence" value="ECO:0007669"/>
    <property type="project" value="TreeGrafter"/>
</dbReference>
<dbReference type="EMBL" id="BEYU01000021">
    <property type="protein sequence ID" value="GBG26548.1"/>
    <property type="molecule type" value="Genomic_DNA"/>
</dbReference>
<dbReference type="PANTHER" id="PTHR12281:SF31">
    <property type="entry name" value="DCN1-LIKE PROTEIN 3"/>
    <property type="match status" value="1"/>
</dbReference>
<dbReference type="GO" id="GO:0031624">
    <property type="term" value="F:ubiquitin conjugating enzyme binding"/>
    <property type="evidence" value="ECO:0007669"/>
    <property type="project" value="TreeGrafter"/>
</dbReference>
<dbReference type="InterPro" id="IPR005176">
    <property type="entry name" value="PONY_dom"/>
</dbReference>
<dbReference type="InterPro" id="IPR042460">
    <property type="entry name" value="DCN1-like_PONY"/>
</dbReference>
<gene>
    <name evidence="3" type="ORF">FCC1311_027692</name>
</gene>
<dbReference type="Gene3D" id="1.10.238.10">
    <property type="entry name" value="EF-hand"/>
    <property type="match status" value="1"/>
</dbReference>
<sequence>MVSDLQQFCGLRDRQAATDALEAAHWDLELAGDYILCAAANASAAAPTPPPVDLTKINAWFETYAEEDQPETMQVDGIVKFCQDLEVSPEDIVLVVISKYFGAANMLVYTKEEFVRGMQAMGVDTLDKLKQKIPDLRAELKDDELFKEIYFFAFGWACPPGQKSMQTETAVALWKLLLPERFELLDTWTKYIEQNRKHAISRDEWQLLLQFAKATDKDLNGYDENEAWPVLIDEFAEYVKNNTDSSAGTN</sequence>
<dbReference type="Gene3D" id="1.10.238.200">
    <property type="entry name" value="Cullin, PONY binding domain"/>
    <property type="match status" value="1"/>
</dbReference>
<dbReference type="Proteomes" id="UP000241890">
    <property type="component" value="Unassembled WGS sequence"/>
</dbReference>
<evidence type="ECO:0000259" key="2">
    <source>
        <dbReference type="PROSITE" id="PS51229"/>
    </source>
</evidence>
<dbReference type="InterPro" id="IPR014764">
    <property type="entry name" value="DCN-prot"/>
</dbReference>
<dbReference type="Pfam" id="PF14555">
    <property type="entry name" value="UBA_4"/>
    <property type="match status" value="1"/>
</dbReference>
<feature type="domain" description="DCUN1" evidence="2">
    <location>
        <begin position="52"/>
        <end position="240"/>
    </location>
</feature>
<keyword evidence="4" id="KW-1185">Reference proteome</keyword>
<comment type="caution">
    <text evidence="3">The sequence shown here is derived from an EMBL/GenBank/DDBJ whole genome shotgun (WGS) entry which is preliminary data.</text>
</comment>
<proteinExistence type="predicted"/>
<evidence type="ECO:0000313" key="3">
    <source>
        <dbReference type="EMBL" id="GBG26548.1"/>
    </source>
</evidence>
<dbReference type="Pfam" id="PF03556">
    <property type="entry name" value="Cullin_binding"/>
    <property type="match status" value="1"/>
</dbReference>
<dbReference type="FunFam" id="1.10.238.200:FF:000003">
    <property type="entry name" value="DCN1-like protein 3"/>
    <property type="match status" value="1"/>
</dbReference>
<dbReference type="InParanoid" id="A0A2R5G9Z6"/>
<name>A0A2R5G9Z6_9STRA</name>
<accession>A0A2R5G9Z6</accession>
<protein>
    <recommendedName>
        <fullName evidence="1">Defective in cullin neddylation protein</fullName>
    </recommendedName>
</protein>
<organism evidence="3 4">
    <name type="scientific">Hondaea fermentalgiana</name>
    <dbReference type="NCBI Taxonomy" id="2315210"/>
    <lineage>
        <taxon>Eukaryota</taxon>
        <taxon>Sar</taxon>
        <taxon>Stramenopiles</taxon>
        <taxon>Bigyra</taxon>
        <taxon>Labyrinthulomycetes</taxon>
        <taxon>Thraustochytrida</taxon>
        <taxon>Thraustochytriidae</taxon>
        <taxon>Hondaea</taxon>
    </lineage>
</organism>
<evidence type="ECO:0000256" key="1">
    <source>
        <dbReference type="RuleBase" id="RU410713"/>
    </source>
</evidence>
<comment type="function">
    <text evidence="1">Neddylation of cullins play an essential role in the regulation of SCF-type complexes activity.</text>
</comment>
<dbReference type="PROSITE" id="PS51229">
    <property type="entry name" value="DCUN1"/>
    <property type="match status" value="1"/>
</dbReference>
<dbReference type="PANTHER" id="PTHR12281">
    <property type="entry name" value="RP42 RELATED"/>
    <property type="match status" value="1"/>
</dbReference>
<dbReference type="OrthoDB" id="27198at2759"/>
<dbReference type="GO" id="GO:0000151">
    <property type="term" value="C:ubiquitin ligase complex"/>
    <property type="evidence" value="ECO:0007669"/>
    <property type="project" value="TreeGrafter"/>
</dbReference>
<dbReference type="AlphaFoldDB" id="A0A2R5G9Z6"/>
<dbReference type="GO" id="GO:0032182">
    <property type="term" value="F:ubiquitin-like protein binding"/>
    <property type="evidence" value="ECO:0007669"/>
    <property type="project" value="TreeGrafter"/>
</dbReference>
<dbReference type="GO" id="GO:0097602">
    <property type="term" value="F:cullin family protein binding"/>
    <property type="evidence" value="ECO:0007669"/>
    <property type="project" value="TreeGrafter"/>
</dbReference>
<reference evidence="3 4" key="1">
    <citation type="submission" date="2017-12" db="EMBL/GenBank/DDBJ databases">
        <title>Sequencing, de novo assembly and annotation of complete genome of a new Thraustochytrid species, strain FCC1311.</title>
        <authorList>
            <person name="Sedici K."/>
            <person name="Godart F."/>
            <person name="Aiese Cigliano R."/>
            <person name="Sanseverino W."/>
            <person name="Barakat M."/>
            <person name="Ortet P."/>
            <person name="Marechal E."/>
            <person name="Cagnac O."/>
            <person name="Amato A."/>
        </authorList>
    </citation>
    <scope>NUCLEOTIDE SEQUENCE [LARGE SCALE GENOMIC DNA]</scope>
</reference>
<dbReference type="GO" id="GO:0005886">
    <property type="term" value="C:plasma membrane"/>
    <property type="evidence" value="ECO:0007669"/>
    <property type="project" value="UniProtKB-ARBA"/>
</dbReference>